<evidence type="ECO:0000313" key="3">
    <source>
        <dbReference type="EMBL" id="ORY41717.1"/>
    </source>
</evidence>
<gene>
    <name evidence="3" type="ORF">BCR33DRAFT_718838</name>
</gene>
<evidence type="ECO:0000313" key="4">
    <source>
        <dbReference type="Proteomes" id="UP000193642"/>
    </source>
</evidence>
<feature type="transmembrane region" description="Helical" evidence="2">
    <location>
        <begin position="48"/>
        <end position="72"/>
    </location>
</feature>
<keyword evidence="2" id="KW-0812">Transmembrane</keyword>
<name>A0A1Y2C4A0_9FUNG</name>
<keyword evidence="2" id="KW-0472">Membrane</keyword>
<comment type="caution">
    <text evidence="3">The sequence shown here is derived from an EMBL/GenBank/DDBJ whole genome shotgun (WGS) entry which is preliminary data.</text>
</comment>
<protein>
    <recommendedName>
        <fullName evidence="5">G-protein coupled receptors family 1 profile domain-containing protein</fullName>
    </recommendedName>
</protein>
<accession>A0A1Y2C4A0</accession>
<reference evidence="3 4" key="1">
    <citation type="submission" date="2016-07" db="EMBL/GenBank/DDBJ databases">
        <title>Pervasive Adenine N6-methylation of Active Genes in Fungi.</title>
        <authorList>
            <consortium name="DOE Joint Genome Institute"/>
            <person name="Mondo S.J."/>
            <person name="Dannebaum R.O."/>
            <person name="Kuo R.C."/>
            <person name="Labutti K."/>
            <person name="Haridas S."/>
            <person name="Kuo A."/>
            <person name="Salamov A."/>
            <person name="Ahrendt S.R."/>
            <person name="Lipzen A."/>
            <person name="Sullivan W."/>
            <person name="Andreopoulos W.B."/>
            <person name="Clum A."/>
            <person name="Lindquist E."/>
            <person name="Daum C."/>
            <person name="Ramamoorthy G.K."/>
            <person name="Gryganskyi A."/>
            <person name="Culley D."/>
            <person name="Magnuson J.K."/>
            <person name="James T.Y."/>
            <person name="O'Malley M.A."/>
            <person name="Stajich J.E."/>
            <person name="Spatafora J.W."/>
            <person name="Visel A."/>
            <person name="Grigoriev I.V."/>
        </authorList>
    </citation>
    <scope>NUCLEOTIDE SEQUENCE [LARGE SCALE GENOMIC DNA]</scope>
    <source>
        <strain evidence="3 4">JEL800</strain>
    </source>
</reference>
<feature type="transmembrane region" description="Helical" evidence="2">
    <location>
        <begin position="92"/>
        <end position="115"/>
    </location>
</feature>
<organism evidence="3 4">
    <name type="scientific">Rhizoclosmatium globosum</name>
    <dbReference type="NCBI Taxonomy" id="329046"/>
    <lineage>
        <taxon>Eukaryota</taxon>
        <taxon>Fungi</taxon>
        <taxon>Fungi incertae sedis</taxon>
        <taxon>Chytridiomycota</taxon>
        <taxon>Chytridiomycota incertae sedis</taxon>
        <taxon>Chytridiomycetes</taxon>
        <taxon>Chytridiales</taxon>
        <taxon>Chytriomycetaceae</taxon>
        <taxon>Rhizoclosmatium</taxon>
    </lineage>
</organism>
<dbReference type="AlphaFoldDB" id="A0A1Y2C4A0"/>
<feature type="compositionally biased region" description="Low complexity" evidence="1">
    <location>
        <begin position="223"/>
        <end position="233"/>
    </location>
</feature>
<evidence type="ECO:0008006" key="5">
    <source>
        <dbReference type="Google" id="ProtNLM"/>
    </source>
</evidence>
<dbReference type="OrthoDB" id="2113020at2759"/>
<evidence type="ECO:0000256" key="2">
    <source>
        <dbReference type="SAM" id="Phobius"/>
    </source>
</evidence>
<sequence length="242" mass="27771">MVDWSTPSNPTGCAIGTRFSNLSWHSYFVTSDLYILIKASTVANNNQLFRVIAVLAFLYRLGWTVMDMIWVYGAWNPVLNICEFHNAPLSGFHYTIADIICDFVSSFVVLAVYFHRKRNDPEDTGATLWSLLAKENTIRSLLSMVVNVIILWANLNVNDMSILFIFYGLQNYAYIQLMNLELHWKKVREEFMYDSTVQVPYSIPLSTEAASRRPSQPFHETGSTKSKTISMMSKQDKSIIQH</sequence>
<proteinExistence type="predicted"/>
<keyword evidence="4" id="KW-1185">Reference proteome</keyword>
<keyword evidence="2" id="KW-1133">Transmembrane helix</keyword>
<dbReference type="Proteomes" id="UP000193642">
    <property type="component" value="Unassembled WGS sequence"/>
</dbReference>
<dbReference type="EMBL" id="MCGO01000031">
    <property type="protein sequence ID" value="ORY41717.1"/>
    <property type="molecule type" value="Genomic_DNA"/>
</dbReference>
<feature type="region of interest" description="Disordered" evidence="1">
    <location>
        <begin position="208"/>
        <end position="242"/>
    </location>
</feature>
<evidence type="ECO:0000256" key="1">
    <source>
        <dbReference type="SAM" id="MobiDB-lite"/>
    </source>
</evidence>